<dbReference type="InterPro" id="IPR027417">
    <property type="entry name" value="P-loop_NTPase"/>
</dbReference>
<evidence type="ECO:0000256" key="2">
    <source>
        <dbReference type="ARBA" id="ARBA00022692"/>
    </source>
</evidence>
<dbReference type="AlphaFoldDB" id="A0A9W8YIE4"/>
<feature type="region of interest" description="Disordered" evidence="5">
    <location>
        <begin position="1"/>
        <end position="30"/>
    </location>
</feature>
<comment type="subcellular location">
    <subcellularLocation>
        <location evidence="1">Membrane</location>
        <topology evidence="1">Multi-pass membrane protein</topology>
    </subcellularLocation>
</comment>
<dbReference type="Gene3D" id="3.40.50.300">
    <property type="entry name" value="P-loop containing nucleotide triphosphate hydrolases"/>
    <property type="match status" value="1"/>
</dbReference>
<dbReference type="GO" id="GO:0015421">
    <property type="term" value="F:ABC-type oligopeptide transporter activity"/>
    <property type="evidence" value="ECO:0007669"/>
    <property type="project" value="TreeGrafter"/>
</dbReference>
<evidence type="ECO:0000256" key="3">
    <source>
        <dbReference type="ARBA" id="ARBA00022989"/>
    </source>
</evidence>
<proteinExistence type="predicted"/>
<feature type="compositionally biased region" description="Basic and acidic residues" evidence="5">
    <location>
        <begin position="604"/>
        <end position="617"/>
    </location>
</feature>
<accession>A0A9W8YIE4</accession>
<dbReference type="PANTHER" id="PTHR43394">
    <property type="entry name" value="ATP-DEPENDENT PERMEASE MDL1, MITOCHONDRIAL"/>
    <property type="match status" value="1"/>
</dbReference>
<dbReference type="SUPFAM" id="SSF90123">
    <property type="entry name" value="ABC transporter transmembrane region"/>
    <property type="match status" value="1"/>
</dbReference>
<dbReference type="PANTHER" id="PTHR43394:SF1">
    <property type="entry name" value="ATP-BINDING CASSETTE SUB-FAMILY B MEMBER 10, MITOCHONDRIAL"/>
    <property type="match status" value="1"/>
</dbReference>
<feature type="transmembrane region" description="Helical" evidence="6">
    <location>
        <begin position="118"/>
        <end position="143"/>
    </location>
</feature>
<evidence type="ECO:0000259" key="8">
    <source>
        <dbReference type="PROSITE" id="PS50929"/>
    </source>
</evidence>
<evidence type="ECO:0000256" key="5">
    <source>
        <dbReference type="SAM" id="MobiDB-lite"/>
    </source>
</evidence>
<evidence type="ECO:0000256" key="1">
    <source>
        <dbReference type="ARBA" id="ARBA00004141"/>
    </source>
</evidence>
<dbReference type="InterPro" id="IPR011527">
    <property type="entry name" value="ABC1_TM_dom"/>
</dbReference>
<dbReference type="Proteomes" id="UP001140560">
    <property type="component" value="Unassembled WGS sequence"/>
</dbReference>
<dbReference type="SUPFAM" id="SSF52540">
    <property type="entry name" value="P-loop containing nucleoside triphosphate hydrolases"/>
    <property type="match status" value="1"/>
</dbReference>
<keyword evidence="2 6" id="KW-0812">Transmembrane</keyword>
<dbReference type="InterPro" id="IPR003439">
    <property type="entry name" value="ABC_transporter-like_ATP-bd"/>
</dbReference>
<protein>
    <submittedName>
        <fullName evidence="9">Uncharacterized protein</fullName>
    </submittedName>
</protein>
<dbReference type="InterPro" id="IPR017871">
    <property type="entry name" value="ABC_transporter-like_CS"/>
</dbReference>
<evidence type="ECO:0000256" key="4">
    <source>
        <dbReference type="ARBA" id="ARBA00023136"/>
    </source>
</evidence>
<dbReference type="GO" id="GO:0016887">
    <property type="term" value="F:ATP hydrolysis activity"/>
    <property type="evidence" value="ECO:0007669"/>
    <property type="project" value="InterPro"/>
</dbReference>
<dbReference type="PROSITE" id="PS50893">
    <property type="entry name" value="ABC_TRANSPORTER_2"/>
    <property type="match status" value="1"/>
</dbReference>
<comment type="caution">
    <text evidence="9">The sequence shown here is derived from an EMBL/GenBank/DDBJ whole genome shotgun (WGS) entry which is preliminary data.</text>
</comment>
<dbReference type="Pfam" id="PF00664">
    <property type="entry name" value="ABC_membrane"/>
    <property type="match status" value="2"/>
</dbReference>
<organism evidence="9 10">
    <name type="scientific">Neocucurbitaria cava</name>
    <dbReference type="NCBI Taxonomy" id="798079"/>
    <lineage>
        <taxon>Eukaryota</taxon>
        <taxon>Fungi</taxon>
        <taxon>Dikarya</taxon>
        <taxon>Ascomycota</taxon>
        <taxon>Pezizomycotina</taxon>
        <taxon>Dothideomycetes</taxon>
        <taxon>Pleosporomycetidae</taxon>
        <taxon>Pleosporales</taxon>
        <taxon>Pleosporineae</taxon>
        <taxon>Cucurbitariaceae</taxon>
        <taxon>Neocucurbitaria</taxon>
    </lineage>
</organism>
<keyword evidence="3 6" id="KW-1133">Transmembrane helix</keyword>
<sequence length="684" mass="74716">MPSASSQDADDTSYETQTLLYTDDDEDDDLGDRVSIRRSTQWDRHVEPSLATVQPQAWQGVTAFRQQFIRQILGLNPFRTSYFALYRPLNDAGSRSILALGILLAVAAGIPLHELKYLLFRLMAVAVGYFAVTWGWAVCWAVVGERVSRRTRENLLYRALGMDMAYFDTISPDMSSVLTEKTQTIQLGTSEKVGLFIASISYFISAFTVGFMLNAKLTGVIQAVVYTEKAASVAESAIRAVQIVQAFGLFDQLSEEHVSHLRSALRIGVKKSISGALMLGSVYFIAYATNALAFWYGDRLRNVSAEAGTIYAVVFLILDASFVVGSIGPFIQTFAMAAAANATILEILDHPPTDIDVYSTKGKPVEKVHFQAELVFSNVSFVYPARPTVRILDNLDLRIAPGQVTGLVGPSGHLRSHIALVTQNPVLFTGTILENIEHGLPDRELLSKEEILARCEAAAAEAHCDFLARLPDGIHTRIGSGPHSQLSGGQKQRITLARALVGDPTLLLLDEFTSAMDGTSEATVLENLRRSSAATGRTTIIIAHRLATVRDADRIIVMKEGIVVEDGRHETLNEANGVYAELVRSQLFDKKRQPSASSSTRSSLHKEARSTPNERTESLTVEAPLASTQQKSAMELILRSLSMSRHESPAIIIGILSSILSGSVIIGEVSSLHKHTLDVFRNGL</sequence>
<dbReference type="CDD" id="cd18577">
    <property type="entry name" value="ABC_6TM_Pgp_ABCB1_D1_like"/>
    <property type="match status" value="1"/>
</dbReference>
<dbReference type="PROSITE" id="PS00211">
    <property type="entry name" value="ABC_TRANSPORTER_1"/>
    <property type="match status" value="1"/>
</dbReference>
<feature type="domain" description="ABC transmembrane type-1" evidence="8">
    <location>
        <begin position="102"/>
        <end position="336"/>
    </location>
</feature>
<name>A0A9W8YIE4_9PLEO</name>
<evidence type="ECO:0000313" key="9">
    <source>
        <dbReference type="EMBL" id="KAJ4376426.1"/>
    </source>
</evidence>
<dbReference type="EMBL" id="JAPEUY010000002">
    <property type="protein sequence ID" value="KAJ4376426.1"/>
    <property type="molecule type" value="Genomic_DNA"/>
</dbReference>
<feature type="region of interest" description="Disordered" evidence="5">
    <location>
        <begin position="590"/>
        <end position="625"/>
    </location>
</feature>
<evidence type="ECO:0000259" key="7">
    <source>
        <dbReference type="PROSITE" id="PS50893"/>
    </source>
</evidence>
<dbReference type="Gene3D" id="1.20.1560.10">
    <property type="entry name" value="ABC transporter type 1, transmembrane domain"/>
    <property type="match status" value="1"/>
</dbReference>
<dbReference type="GO" id="GO:0090374">
    <property type="term" value="P:oligopeptide export from mitochondrion"/>
    <property type="evidence" value="ECO:0007669"/>
    <property type="project" value="TreeGrafter"/>
</dbReference>
<gene>
    <name evidence="9" type="ORF">N0V83_001710</name>
</gene>
<feature type="transmembrane region" description="Helical" evidence="6">
    <location>
        <begin position="276"/>
        <end position="297"/>
    </location>
</feature>
<keyword evidence="4 6" id="KW-0472">Membrane</keyword>
<dbReference type="GO" id="GO:0005743">
    <property type="term" value="C:mitochondrial inner membrane"/>
    <property type="evidence" value="ECO:0007669"/>
    <property type="project" value="TreeGrafter"/>
</dbReference>
<evidence type="ECO:0000256" key="6">
    <source>
        <dbReference type="SAM" id="Phobius"/>
    </source>
</evidence>
<dbReference type="PROSITE" id="PS50929">
    <property type="entry name" value="ABC_TM1F"/>
    <property type="match status" value="1"/>
</dbReference>
<dbReference type="Pfam" id="PF00005">
    <property type="entry name" value="ABC_tran"/>
    <property type="match status" value="1"/>
</dbReference>
<dbReference type="OrthoDB" id="6500128at2759"/>
<feature type="transmembrane region" description="Helical" evidence="6">
    <location>
        <begin position="193"/>
        <end position="213"/>
    </location>
</feature>
<dbReference type="InterPro" id="IPR036640">
    <property type="entry name" value="ABC1_TM_sf"/>
</dbReference>
<reference evidence="9" key="1">
    <citation type="submission" date="2022-10" db="EMBL/GenBank/DDBJ databases">
        <title>Tapping the CABI collections for fungal endophytes: first genome assemblies for Collariella, Neodidymelliopsis, Ascochyta clinopodiicola, Didymella pomorum, Didymosphaeria variabile, Neocosmospora piperis and Neocucurbitaria cava.</title>
        <authorList>
            <person name="Hill R."/>
        </authorList>
    </citation>
    <scope>NUCLEOTIDE SEQUENCE</scope>
    <source>
        <strain evidence="9">IMI 356814</strain>
    </source>
</reference>
<keyword evidence="10" id="KW-1185">Reference proteome</keyword>
<dbReference type="InterPro" id="IPR039421">
    <property type="entry name" value="Type_1_exporter"/>
</dbReference>
<evidence type="ECO:0000313" key="10">
    <source>
        <dbReference type="Proteomes" id="UP001140560"/>
    </source>
</evidence>
<feature type="domain" description="ABC transporter" evidence="7">
    <location>
        <begin position="374"/>
        <end position="585"/>
    </location>
</feature>
<feature type="transmembrane region" description="Helical" evidence="6">
    <location>
        <begin position="309"/>
        <end position="331"/>
    </location>
</feature>
<feature type="transmembrane region" description="Helical" evidence="6">
    <location>
        <begin position="96"/>
        <end position="112"/>
    </location>
</feature>
<dbReference type="GO" id="GO:0005524">
    <property type="term" value="F:ATP binding"/>
    <property type="evidence" value="ECO:0007669"/>
    <property type="project" value="InterPro"/>
</dbReference>